<dbReference type="EMBL" id="RBIN01000003">
    <property type="protein sequence ID" value="RKR06280.1"/>
    <property type="molecule type" value="Genomic_DNA"/>
</dbReference>
<protein>
    <submittedName>
        <fullName evidence="1">Uncharacterized protein</fullName>
    </submittedName>
</protein>
<gene>
    <name evidence="1" type="ORF">C7446_1219</name>
</gene>
<dbReference type="AlphaFoldDB" id="A0A420WYN8"/>
<reference evidence="1 2" key="1">
    <citation type="submission" date="2018-10" db="EMBL/GenBank/DDBJ databases">
        <title>Genomic Encyclopedia of Type Strains, Phase IV (KMG-IV): sequencing the most valuable type-strain genomes for metagenomic binning, comparative biology and taxonomic classification.</title>
        <authorList>
            <person name="Goeker M."/>
        </authorList>
    </citation>
    <scope>NUCLEOTIDE SEQUENCE [LARGE SCALE GENOMIC DNA]</scope>
    <source>
        <strain evidence="1 2">DSM 23229</strain>
    </source>
</reference>
<comment type="caution">
    <text evidence="1">The sequence shown here is derived from an EMBL/GenBank/DDBJ whole genome shotgun (WGS) entry which is preliminary data.</text>
</comment>
<keyword evidence="2" id="KW-1185">Reference proteome</keyword>
<evidence type="ECO:0000313" key="2">
    <source>
        <dbReference type="Proteomes" id="UP000281975"/>
    </source>
</evidence>
<accession>A0A420WYN8</accession>
<organism evidence="1 2">
    <name type="scientific">Kushneria sinocarnis</name>
    <dbReference type="NCBI Taxonomy" id="595502"/>
    <lineage>
        <taxon>Bacteria</taxon>
        <taxon>Pseudomonadati</taxon>
        <taxon>Pseudomonadota</taxon>
        <taxon>Gammaproteobacteria</taxon>
        <taxon>Oceanospirillales</taxon>
        <taxon>Halomonadaceae</taxon>
        <taxon>Kushneria</taxon>
    </lineage>
</organism>
<sequence length="179" mass="20521">MGVINLHERKDEHMDATDLLNEYRNWQRFSRQESLDREHRGAVRKLAQSGAMASRMAESYRSMASRGASESACYRTLFKRRMDEDTDLTCEGWLFVRRVLSEGGTTRVRATLLESFTLPSGTIAPGTLEPQGITLEIYDELLVSQNMQVGCRVDRRDDENDTRFLTFVDSVRGDLKAYL</sequence>
<evidence type="ECO:0000313" key="1">
    <source>
        <dbReference type="EMBL" id="RKR06280.1"/>
    </source>
</evidence>
<dbReference type="Proteomes" id="UP000281975">
    <property type="component" value="Unassembled WGS sequence"/>
</dbReference>
<proteinExistence type="predicted"/>
<name>A0A420WYN8_9GAMM</name>